<organism evidence="1">
    <name type="scientific">Brassica cretica</name>
    <name type="common">Mustard</name>
    <dbReference type="NCBI Taxonomy" id="69181"/>
    <lineage>
        <taxon>Eukaryota</taxon>
        <taxon>Viridiplantae</taxon>
        <taxon>Streptophyta</taxon>
        <taxon>Embryophyta</taxon>
        <taxon>Tracheophyta</taxon>
        <taxon>Spermatophyta</taxon>
        <taxon>Magnoliopsida</taxon>
        <taxon>eudicotyledons</taxon>
        <taxon>Gunneridae</taxon>
        <taxon>Pentapetalae</taxon>
        <taxon>rosids</taxon>
        <taxon>malvids</taxon>
        <taxon>Brassicales</taxon>
        <taxon>Brassicaceae</taxon>
        <taxon>Brassiceae</taxon>
        <taxon>Brassica</taxon>
    </lineage>
</organism>
<evidence type="ECO:0000313" key="1">
    <source>
        <dbReference type="EMBL" id="KAF2591286.1"/>
    </source>
</evidence>
<sequence length="49" mass="5510">MQTSDTFASHVPLNATPVFRSTVQREKQDTLPNQELILPEHLDFAVSSL</sequence>
<gene>
    <name evidence="2" type="ORF">F2Q68_00039322</name>
    <name evidence="1" type="ORF">F2Q70_00038663</name>
</gene>
<dbReference type="AlphaFoldDB" id="A0A8S9KD56"/>
<name>A0A8S9KD56_BRACR</name>
<dbReference type="EMBL" id="QGKW02000007">
    <property type="protein sequence ID" value="KAF2619420.1"/>
    <property type="molecule type" value="Genomic_DNA"/>
</dbReference>
<accession>A0A8S9KD56</accession>
<evidence type="ECO:0000313" key="2">
    <source>
        <dbReference type="EMBL" id="KAF2619420.1"/>
    </source>
</evidence>
<proteinExistence type="predicted"/>
<comment type="caution">
    <text evidence="1">The sequence shown here is derived from an EMBL/GenBank/DDBJ whole genome shotgun (WGS) entry which is preliminary data.</text>
</comment>
<dbReference type="Proteomes" id="UP000712281">
    <property type="component" value="Unassembled WGS sequence"/>
</dbReference>
<protein>
    <submittedName>
        <fullName evidence="1">Uncharacterized protein</fullName>
    </submittedName>
</protein>
<reference evidence="1" key="1">
    <citation type="submission" date="2019-12" db="EMBL/GenBank/DDBJ databases">
        <title>Genome sequencing and annotation of Brassica cretica.</title>
        <authorList>
            <person name="Studholme D.J."/>
            <person name="Sarris P.F."/>
        </authorList>
    </citation>
    <scope>NUCLEOTIDE SEQUENCE</scope>
    <source>
        <strain evidence="2">PFS-001/15</strain>
        <strain evidence="1">PFS-102/07</strain>
        <tissue evidence="1">Leaf</tissue>
    </source>
</reference>
<dbReference type="EMBL" id="QGKY02000190">
    <property type="protein sequence ID" value="KAF2591286.1"/>
    <property type="molecule type" value="Genomic_DNA"/>
</dbReference>